<proteinExistence type="predicted"/>
<sequence length="160" mass="17097">MQIQTAHYDLVTSWQGGMASRTLCQSFSADNAPSALQSHVIDSDEPVSLGGEGLAPDPQELMLAAFNACIMAAFILEARAEGLALTHLEIHTDGHLPKGIPASGDRPAEDASGRLVYVIHVSGSGTVHQFEGVHQRVIDSSLNRWLLAQNMLIEGDLILS</sequence>
<dbReference type="InterPro" id="IPR015946">
    <property type="entry name" value="KH_dom-like_a/b"/>
</dbReference>
<reference evidence="1 2" key="1">
    <citation type="journal article" date="2017" name="J. Antimicrob. Chemother.">
        <title>Characterization of the population structure, drug resistance mechanisms and plasmids of the community-associated Enterobacter cloacae complex in China.</title>
        <authorList>
            <person name="Zhou K."/>
            <person name="Yu W."/>
            <person name="Cao X."/>
            <person name="Shen P."/>
            <person name="Lu H."/>
            <person name="Luo Q."/>
            <person name="Rossen J.W.A."/>
            <person name="Xiao Y."/>
        </authorList>
    </citation>
    <scope>NUCLEOTIDE SEQUENCE [LARGE SCALE GENOMIC DNA]</scope>
    <source>
        <strain evidence="1">ECC1097</strain>
    </source>
</reference>
<dbReference type="Gene3D" id="3.30.300.20">
    <property type="match status" value="1"/>
</dbReference>
<protein>
    <recommendedName>
        <fullName evidence="3">OsmC family peroxiredoxin</fullName>
    </recommendedName>
</protein>
<evidence type="ECO:0000313" key="1">
    <source>
        <dbReference type="EMBL" id="PJD75349.1"/>
    </source>
</evidence>
<organism evidence="1">
    <name type="scientific">Enterobacter kobei</name>
    <dbReference type="NCBI Taxonomy" id="208224"/>
    <lineage>
        <taxon>Bacteria</taxon>
        <taxon>Pseudomonadati</taxon>
        <taxon>Pseudomonadota</taxon>
        <taxon>Gammaproteobacteria</taxon>
        <taxon>Enterobacterales</taxon>
        <taxon>Enterobacteriaceae</taxon>
        <taxon>Enterobacter</taxon>
        <taxon>Enterobacter cloacae complex</taxon>
    </lineage>
</organism>
<dbReference type="Proteomes" id="UP000230495">
    <property type="component" value="Unassembled WGS sequence"/>
</dbReference>
<dbReference type="InterPro" id="IPR003718">
    <property type="entry name" value="OsmC/Ohr_fam"/>
</dbReference>
<gene>
    <name evidence="1" type="ORF">B9Q37_07150</name>
</gene>
<evidence type="ECO:0008006" key="3">
    <source>
        <dbReference type="Google" id="ProtNLM"/>
    </source>
</evidence>
<dbReference type="KEGG" id="eno:ECENHK_05870"/>
<dbReference type="SUPFAM" id="SSF82784">
    <property type="entry name" value="OsmC-like"/>
    <property type="match status" value="1"/>
</dbReference>
<evidence type="ECO:0000313" key="2">
    <source>
        <dbReference type="Proteomes" id="UP000230495"/>
    </source>
</evidence>
<dbReference type="Pfam" id="PF02566">
    <property type="entry name" value="OsmC"/>
    <property type="match status" value="1"/>
</dbReference>
<name>A0A2J0PKZ1_9ENTR</name>
<comment type="caution">
    <text evidence="1">The sequence shown here is derived from an EMBL/GenBank/DDBJ whole genome shotgun (WGS) entry which is preliminary data.</text>
</comment>
<dbReference type="EMBL" id="NEEU01000003">
    <property type="protein sequence ID" value="PJD75349.1"/>
    <property type="molecule type" value="Genomic_DNA"/>
</dbReference>
<dbReference type="RefSeq" id="WP_014882907.1">
    <property type="nucleotide sequence ID" value="NC_018405.1"/>
</dbReference>
<dbReference type="AlphaFoldDB" id="A0A2J0PKZ1"/>
<accession>A0A2J0PKZ1</accession>
<dbReference type="InterPro" id="IPR036102">
    <property type="entry name" value="OsmC/Ohrsf"/>
</dbReference>
<dbReference type="OrthoDB" id="9781312at2"/>